<dbReference type="Proteomes" id="UP001500542">
    <property type="component" value="Unassembled WGS sequence"/>
</dbReference>
<proteinExistence type="predicted"/>
<comment type="caution">
    <text evidence="1">The sequence shown here is derived from an EMBL/GenBank/DDBJ whole genome shotgun (WGS) entry which is preliminary data.</text>
</comment>
<evidence type="ECO:0008006" key="3">
    <source>
        <dbReference type="Google" id="ProtNLM"/>
    </source>
</evidence>
<accession>A0ABN1RT33</accession>
<protein>
    <recommendedName>
        <fullName evidence="3">Secreted protein</fullName>
    </recommendedName>
</protein>
<organism evidence="1 2">
    <name type="scientific">Kribbella koreensis</name>
    <dbReference type="NCBI Taxonomy" id="57909"/>
    <lineage>
        <taxon>Bacteria</taxon>
        <taxon>Bacillati</taxon>
        <taxon>Actinomycetota</taxon>
        <taxon>Actinomycetes</taxon>
        <taxon>Propionibacteriales</taxon>
        <taxon>Kribbellaceae</taxon>
        <taxon>Kribbella</taxon>
    </lineage>
</organism>
<reference evidence="1 2" key="1">
    <citation type="journal article" date="2019" name="Int. J. Syst. Evol. Microbiol.">
        <title>The Global Catalogue of Microorganisms (GCM) 10K type strain sequencing project: providing services to taxonomists for standard genome sequencing and annotation.</title>
        <authorList>
            <consortium name="The Broad Institute Genomics Platform"/>
            <consortium name="The Broad Institute Genome Sequencing Center for Infectious Disease"/>
            <person name="Wu L."/>
            <person name="Ma J."/>
        </authorList>
    </citation>
    <scope>NUCLEOTIDE SEQUENCE [LARGE SCALE GENOMIC DNA]</scope>
    <source>
        <strain evidence="1 2">JCM 10977</strain>
    </source>
</reference>
<gene>
    <name evidence="1" type="ORF">GCM10009554_82220</name>
</gene>
<name>A0ABN1RT33_9ACTN</name>
<sequence>MAAPPRAAATTVATAATSAAPLSVMTVAVTTVMTVADTTAMTVPPRVVTTAAATAVVGTAATSAALPSVTTVAVTTVMTALRRVVTTVVTAVGTAGTTGPHRVRLTAVGTTATTVADTAGTTGRGRVVGLTVGLRVRTVVGTAATSVPHLGEMTGVGAMSVLRRVVVGIRVGLGLGLLGMGDRPASRAALVLGLGAMTGRGLCRVGTSGPDTRTRLPAMIVDRVGTTATGRAVKSVAAAGVPIVSAAVGA</sequence>
<keyword evidence="2" id="KW-1185">Reference proteome</keyword>
<dbReference type="EMBL" id="BAAAHK010000026">
    <property type="protein sequence ID" value="GAA0963197.1"/>
    <property type="molecule type" value="Genomic_DNA"/>
</dbReference>
<evidence type="ECO:0000313" key="1">
    <source>
        <dbReference type="EMBL" id="GAA0963197.1"/>
    </source>
</evidence>
<evidence type="ECO:0000313" key="2">
    <source>
        <dbReference type="Proteomes" id="UP001500542"/>
    </source>
</evidence>